<dbReference type="RefSeq" id="WP_190250124.1">
    <property type="nucleotide sequence ID" value="NZ_BMPI01000011.1"/>
</dbReference>
<evidence type="ECO:0000256" key="6">
    <source>
        <dbReference type="SAM" id="Phobius"/>
    </source>
</evidence>
<comment type="caution">
    <text evidence="9">The sequence shown here is derived from an EMBL/GenBank/DDBJ whole genome shotgun (WGS) entry which is preliminary data.</text>
</comment>
<feature type="transmembrane region" description="Helical" evidence="6">
    <location>
        <begin position="26"/>
        <end position="44"/>
    </location>
</feature>
<evidence type="ECO:0000256" key="4">
    <source>
        <dbReference type="ARBA" id="ARBA00029447"/>
    </source>
</evidence>
<dbReference type="SUPFAM" id="SSF141371">
    <property type="entry name" value="PilZ domain-like"/>
    <property type="match status" value="1"/>
</dbReference>
<evidence type="ECO:0000313" key="9">
    <source>
        <dbReference type="EMBL" id="GGM24424.1"/>
    </source>
</evidence>
<dbReference type="GO" id="GO:0016020">
    <property type="term" value="C:membrane"/>
    <property type="evidence" value="ECO:0007669"/>
    <property type="project" value="InterPro"/>
</dbReference>
<name>A0A917TJ87_9ACTN</name>
<dbReference type="GO" id="GO:0035438">
    <property type="term" value="F:cyclic-di-GMP binding"/>
    <property type="evidence" value="ECO:0007669"/>
    <property type="project" value="InterPro"/>
</dbReference>
<dbReference type="InterPro" id="IPR003660">
    <property type="entry name" value="HAMP_dom"/>
</dbReference>
<keyword evidence="6" id="KW-0472">Membrane</keyword>
<evidence type="ECO:0008006" key="11">
    <source>
        <dbReference type="Google" id="ProtNLM"/>
    </source>
</evidence>
<organism evidence="9 10">
    <name type="scientific">Dactylosporangium sucinum</name>
    <dbReference type="NCBI Taxonomy" id="1424081"/>
    <lineage>
        <taxon>Bacteria</taxon>
        <taxon>Bacillati</taxon>
        <taxon>Actinomycetota</taxon>
        <taxon>Actinomycetes</taxon>
        <taxon>Micromonosporales</taxon>
        <taxon>Micromonosporaceae</taxon>
        <taxon>Dactylosporangium</taxon>
    </lineage>
</organism>
<reference evidence="9" key="1">
    <citation type="journal article" date="2014" name="Int. J. Syst. Evol. Microbiol.">
        <title>Complete genome sequence of Corynebacterium casei LMG S-19264T (=DSM 44701T), isolated from a smear-ripened cheese.</title>
        <authorList>
            <consortium name="US DOE Joint Genome Institute (JGI-PGF)"/>
            <person name="Walter F."/>
            <person name="Albersmeier A."/>
            <person name="Kalinowski J."/>
            <person name="Ruckert C."/>
        </authorList>
    </citation>
    <scope>NUCLEOTIDE SEQUENCE</scope>
    <source>
        <strain evidence="9">JCM 19831</strain>
    </source>
</reference>
<evidence type="ECO:0000256" key="3">
    <source>
        <dbReference type="ARBA" id="ARBA00023224"/>
    </source>
</evidence>
<sequence length="675" mass="70354">MSGSRGPVLLRPALWLSDRVRTSTRLAVLCVVLLVPGLGATWAYSSTIGGQVDFAADELDGTGVVHEALRAMTAIAAGEAPDLARLRSAVQQHPTLELGDELGAIPPTGGVAAATALVALITEAGNTSSLILDPDLDSFYVMDIQIVELPEALLTAAEAANPDPAASAADRTAAQAVAAGKLQGAAEALRAAVQTALTHTSDADLRGNLAPVTAAADAAEALGDALAAGLSNPSAADTTALAAAAGAALDPSRSALERLLRERHDRLTRDRMLNLTVTGVGLLVAWWLAAAVLWRTRHDVGLAVSGVTATADGDLSERELPSGHDELGDIGRALQKARSRLAEQDAALQRSQRVREEQLHASFEQQREGQRQLRERAQGVVDESVNAIAQELHDVVAQVDEVRGAARTIEERVTEADRATASVVARAGQAERVVAALGDSLRQVHGTTQLIAGIAAQTRLLALNATIEAARAGEAGRGFTVVANEVKDLASNTAESTEQISTTITSLERNAAEMADTIAAMVSGVGGIGEATGVLHTVAQDQHAVVERLNGRVNETLERIRGMSALAEKLERRHAERIAATGPVRITVDGGADTLTGELMDLSAGGLRCCADGAVPLRTGDAVSVELDIDERPLRLHAQVMHCVAQGSQTEIGLQFLTPPGDAVERIKRFVASTT</sequence>
<protein>
    <recommendedName>
        <fullName evidence="11">Methyl-accepting chemotaxis protein</fullName>
    </recommendedName>
</protein>
<dbReference type="Gene3D" id="1.10.287.950">
    <property type="entry name" value="Methyl-accepting chemotaxis protein"/>
    <property type="match status" value="1"/>
</dbReference>
<evidence type="ECO:0000259" key="8">
    <source>
        <dbReference type="PROSITE" id="PS50885"/>
    </source>
</evidence>
<dbReference type="GO" id="GO:0007165">
    <property type="term" value="P:signal transduction"/>
    <property type="evidence" value="ECO:0007669"/>
    <property type="project" value="UniProtKB-KW"/>
</dbReference>
<evidence type="ECO:0000256" key="1">
    <source>
        <dbReference type="ARBA" id="ARBA00022692"/>
    </source>
</evidence>
<comment type="similarity">
    <text evidence="4">Belongs to the methyl-accepting chemotaxis (MCP) protein family.</text>
</comment>
<dbReference type="InterPro" id="IPR004089">
    <property type="entry name" value="MCPsignal_dom"/>
</dbReference>
<dbReference type="PROSITE" id="PS50885">
    <property type="entry name" value="HAMP"/>
    <property type="match status" value="1"/>
</dbReference>
<dbReference type="InterPro" id="IPR009875">
    <property type="entry name" value="PilZ_domain"/>
</dbReference>
<keyword evidence="2 6" id="KW-1133">Transmembrane helix</keyword>
<dbReference type="Pfam" id="PF00015">
    <property type="entry name" value="MCPsignal"/>
    <property type="match status" value="1"/>
</dbReference>
<feature type="domain" description="HAMP" evidence="8">
    <location>
        <begin position="294"/>
        <end position="346"/>
    </location>
</feature>
<evidence type="ECO:0000256" key="2">
    <source>
        <dbReference type="ARBA" id="ARBA00022989"/>
    </source>
</evidence>
<dbReference type="Proteomes" id="UP000642070">
    <property type="component" value="Unassembled WGS sequence"/>
</dbReference>
<dbReference type="Gene3D" id="2.40.10.220">
    <property type="entry name" value="predicted glycosyltransferase like domains"/>
    <property type="match status" value="1"/>
</dbReference>
<dbReference type="SMART" id="SM00283">
    <property type="entry name" value="MA"/>
    <property type="match status" value="1"/>
</dbReference>
<dbReference type="Pfam" id="PF07238">
    <property type="entry name" value="PilZ"/>
    <property type="match status" value="1"/>
</dbReference>
<dbReference type="SUPFAM" id="SSF58104">
    <property type="entry name" value="Methyl-accepting chemotaxis protein (MCP) signaling domain"/>
    <property type="match status" value="1"/>
</dbReference>
<feature type="domain" description="Methyl-accepting transducer" evidence="7">
    <location>
        <begin position="383"/>
        <end position="518"/>
    </location>
</feature>
<dbReference type="PROSITE" id="PS50111">
    <property type="entry name" value="CHEMOTAXIS_TRANSDUC_2"/>
    <property type="match status" value="1"/>
</dbReference>
<dbReference type="EMBL" id="BMPI01000011">
    <property type="protein sequence ID" value="GGM24424.1"/>
    <property type="molecule type" value="Genomic_DNA"/>
</dbReference>
<reference evidence="9" key="2">
    <citation type="submission" date="2020-09" db="EMBL/GenBank/DDBJ databases">
        <authorList>
            <person name="Sun Q."/>
            <person name="Ohkuma M."/>
        </authorList>
    </citation>
    <scope>NUCLEOTIDE SEQUENCE</scope>
    <source>
        <strain evidence="9">JCM 19831</strain>
    </source>
</reference>
<dbReference type="AlphaFoldDB" id="A0A917TJ87"/>
<keyword evidence="1 6" id="KW-0812">Transmembrane</keyword>
<feature type="transmembrane region" description="Helical" evidence="6">
    <location>
        <begin position="272"/>
        <end position="294"/>
    </location>
</feature>
<evidence type="ECO:0000313" key="10">
    <source>
        <dbReference type="Proteomes" id="UP000642070"/>
    </source>
</evidence>
<keyword evidence="3 5" id="KW-0807">Transducer</keyword>
<keyword evidence="10" id="KW-1185">Reference proteome</keyword>
<accession>A0A917TJ87</accession>
<proteinExistence type="inferred from homology"/>
<evidence type="ECO:0000259" key="7">
    <source>
        <dbReference type="PROSITE" id="PS50111"/>
    </source>
</evidence>
<dbReference type="PANTHER" id="PTHR32089:SF112">
    <property type="entry name" value="LYSOZYME-LIKE PROTEIN-RELATED"/>
    <property type="match status" value="1"/>
</dbReference>
<evidence type="ECO:0000256" key="5">
    <source>
        <dbReference type="PROSITE-ProRule" id="PRU00284"/>
    </source>
</evidence>
<gene>
    <name evidence="9" type="ORF">GCM10007977_026980</name>
</gene>
<dbReference type="PANTHER" id="PTHR32089">
    <property type="entry name" value="METHYL-ACCEPTING CHEMOTAXIS PROTEIN MCPB"/>
    <property type="match status" value="1"/>
</dbReference>